<accession>A0ABT3LA20</accession>
<feature type="transmembrane region" description="Helical" evidence="9">
    <location>
        <begin position="12"/>
        <end position="33"/>
    </location>
</feature>
<dbReference type="PRINTS" id="PR00344">
    <property type="entry name" value="BCTRLSENSOR"/>
</dbReference>
<dbReference type="PROSITE" id="PS50109">
    <property type="entry name" value="HIS_KIN"/>
    <property type="match status" value="1"/>
</dbReference>
<comment type="subcellular location">
    <subcellularLocation>
        <location evidence="2">Membrane</location>
    </subcellularLocation>
</comment>
<dbReference type="SMART" id="SM00388">
    <property type="entry name" value="HisKA"/>
    <property type="match status" value="1"/>
</dbReference>
<reference evidence="12 13" key="1">
    <citation type="submission" date="2021-08" db="EMBL/GenBank/DDBJ databases">
        <title>Draft genome sequence of Spirulina subsalsa with high tolerance to salinity and hype-accumulation of phycocyanin.</title>
        <authorList>
            <person name="Pei H."/>
            <person name="Jiang L."/>
        </authorList>
    </citation>
    <scope>NUCLEOTIDE SEQUENCE [LARGE SCALE GENOMIC DNA]</scope>
    <source>
        <strain evidence="12 13">FACHB-351</strain>
    </source>
</reference>
<proteinExistence type="predicted"/>
<dbReference type="EMBL" id="JAIHOM010000127">
    <property type="protein sequence ID" value="MCW6038343.1"/>
    <property type="molecule type" value="Genomic_DNA"/>
</dbReference>
<dbReference type="InterPro" id="IPR036097">
    <property type="entry name" value="HisK_dim/P_sf"/>
</dbReference>
<dbReference type="InterPro" id="IPR005467">
    <property type="entry name" value="His_kinase_dom"/>
</dbReference>
<dbReference type="Pfam" id="PF00672">
    <property type="entry name" value="HAMP"/>
    <property type="match status" value="1"/>
</dbReference>
<dbReference type="SUPFAM" id="SSF47384">
    <property type="entry name" value="Homodimeric domain of signal transducing histidine kinase"/>
    <property type="match status" value="1"/>
</dbReference>
<dbReference type="Pfam" id="PF02518">
    <property type="entry name" value="HATPase_c"/>
    <property type="match status" value="1"/>
</dbReference>
<dbReference type="PROSITE" id="PS50885">
    <property type="entry name" value="HAMP"/>
    <property type="match status" value="1"/>
</dbReference>
<dbReference type="InterPro" id="IPR036890">
    <property type="entry name" value="HATPase_C_sf"/>
</dbReference>
<dbReference type="InterPro" id="IPR004358">
    <property type="entry name" value="Sig_transdc_His_kin-like_C"/>
</dbReference>
<keyword evidence="7" id="KW-0902">Two-component regulatory system</keyword>
<dbReference type="CDD" id="cd06225">
    <property type="entry name" value="HAMP"/>
    <property type="match status" value="1"/>
</dbReference>
<evidence type="ECO:0000259" key="11">
    <source>
        <dbReference type="PROSITE" id="PS50885"/>
    </source>
</evidence>
<evidence type="ECO:0000313" key="13">
    <source>
        <dbReference type="Proteomes" id="UP001526426"/>
    </source>
</evidence>
<evidence type="ECO:0000256" key="2">
    <source>
        <dbReference type="ARBA" id="ARBA00004370"/>
    </source>
</evidence>
<dbReference type="SMART" id="SM00387">
    <property type="entry name" value="HATPase_c"/>
    <property type="match status" value="1"/>
</dbReference>
<evidence type="ECO:0000256" key="8">
    <source>
        <dbReference type="SAM" id="Coils"/>
    </source>
</evidence>
<dbReference type="Gene3D" id="3.30.565.10">
    <property type="entry name" value="Histidine kinase-like ATPase, C-terminal domain"/>
    <property type="match status" value="1"/>
</dbReference>
<dbReference type="Pfam" id="PF00512">
    <property type="entry name" value="HisKA"/>
    <property type="match status" value="1"/>
</dbReference>
<evidence type="ECO:0000256" key="1">
    <source>
        <dbReference type="ARBA" id="ARBA00000085"/>
    </source>
</evidence>
<feature type="domain" description="Histidine kinase" evidence="10">
    <location>
        <begin position="301"/>
        <end position="544"/>
    </location>
</feature>
<dbReference type="InterPro" id="IPR003661">
    <property type="entry name" value="HisK_dim/P_dom"/>
</dbReference>
<keyword evidence="8" id="KW-0175">Coiled coil</keyword>
<protein>
    <recommendedName>
        <fullName evidence="3">histidine kinase</fullName>
        <ecNumber evidence="3">2.7.13.3</ecNumber>
    </recommendedName>
</protein>
<dbReference type="PANTHER" id="PTHR43065:SF50">
    <property type="entry name" value="HISTIDINE KINASE"/>
    <property type="match status" value="1"/>
</dbReference>
<dbReference type="SMART" id="SM00304">
    <property type="entry name" value="HAMP"/>
    <property type="match status" value="1"/>
</dbReference>
<dbReference type="InterPro" id="IPR003660">
    <property type="entry name" value="HAMP_dom"/>
</dbReference>
<dbReference type="Gene3D" id="1.10.287.130">
    <property type="match status" value="1"/>
</dbReference>
<evidence type="ECO:0000256" key="4">
    <source>
        <dbReference type="ARBA" id="ARBA00022553"/>
    </source>
</evidence>
<keyword evidence="6" id="KW-0418">Kinase</keyword>
<feature type="domain" description="HAMP" evidence="11">
    <location>
        <begin position="224"/>
        <end position="277"/>
    </location>
</feature>
<evidence type="ECO:0000256" key="7">
    <source>
        <dbReference type="ARBA" id="ARBA00023012"/>
    </source>
</evidence>
<name>A0ABT3LA20_9CYAN</name>
<evidence type="ECO:0000313" key="12">
    <source>
        <dbReference type="EMBL" id="MCW6038343.1"/>
    </source>
</evidence>
<keyword evidence="5" id="KW-0808">Transferase</keyword>
<keyword evidence="13" id="KW-1185">Reference proteome</keyword>
<comment type="caution">
    <text evidence="12">The sequence shown here is derived from an EMBL/GenBank/DDBJ whole genome shotgun (WGS) entry which is preliminary data.</text>
</comment>
<organism evidence="12 13">
    <name type="scientific">Spirulina subsalsa FACHB-351</name>
    <dbReference type="NCBI Taxonomy" id="234711"/>
    <lineage>
        <taxon>Bacteria</taxon>
        <taxon>Bacillati</taxon>
        <taxon>Cyanobacteriota</taxon>
        <taxon>Cyanophyceae</taxon>
        <taxon>Spirulinales</taxon>
        <taxon>Spirulinaceae</taxon>
        <taxon>Spirulina</taxon>
    </lineage>
</organism>
<dbReference type="EC" id="2.7.13.3" evidence="3"/>
<keyword evidence="9" id="KW-0472">Membrane</keyword>
<dbReference type="PANTHER" id="PTHR43065">
    <property type="entry name" value="SENSOR HISTIDINE KINASE"/>
    <property type="match status" value="1"/>
</dbReference>
<comment type="catalytic activity">
    <reaction evidence="1">
        <text>ATP + protein L-histidine = ADP + protein N-phospho-L-histidine.</text>
        <dbReference type="EC" id="2.7.13.3"/>
    </reaction>
</comment>
<dbReference type="SUPFAM" id="SSF55874">
    <property type="entry name" value="ATPase domain of HSP90 chaperone/DNA topoisomerase II/histidine kinase"/>
    <property type="match status" value="1"/>
</dbReference>
<evidence type="ECO:0000256" key="5">
    <source>
        <dbReference type="ARBA" id="ARBA00022679"/>
    </source>
</evidence>
<dbReference type="CDD" id="cd00082">
    <property type="entry name" value="HisKA"/>
    <property type="match status" value="1"/>
</dbReference>
<evidence type="ECO:0000256" key="9">
    <source>
        <dbReference type="SAM" id="Phobius"/>
    </source>
</evidence>
<evidence type="ECO:0000259" key="10">
    <source>
        <dbReference type="PROSITE" id="PS50109"/>
    </source>
</evidence>
<gene>
    <name evidence="12" type="ORF">K4A83_18990</name>
</gene>
<dbReference type="Proteomes" id="UP001526426">
    <property type="component" value="Unassembled WGS sequence"/>
</dbReference>
<dbReference type="InterPro" id="IPR003594">
    <property type="entry name" value="HATPase_dom"/>
</dbReference>
<keyword evidence="9" id="KW-0812">Transmembrane</keyword>
<dbReference type="SUPFAM" id="SSF158472">
    <property type="entry name" value="HAMP domain-like"/>
    <property type="match status" value="1"/>
</dbReference>
<feature type="coiled-coil region" evidence="8">
    <location>
        <begin position="265"/>
        <end position="292"/>
    </location>
</feature>
<evidence type="ECO:0000256" key="6">
    <source>
        <dbReference type="ARBA" id="ARBA00022777"/>
    </source>
</evidence>
<sequence length="555" mass="62664">MPPKTRSLRTQIYWGYGASLGIAVVGTIIGLLLGDYYHSQAREELRTAHWEGKTLNSLLLKSRDFQPEREFIPVLRHPNRLAEAIQNFDHRSQSLMGLIETLQQHPELQQEQRLQSFLLVYQNVAQTYIHHQQNILKEIDLNLTDRSEVLAIEDTLTHFADSSLALRFFRYSEEIRVFIQNSQEHIEQAELALTEANTLRTKVILFSLFCSILIAALLARYTSRALVRPIQAVSDVAYQVAKTGDAELRAPVMTEDEVGVLARSLNQLIQWIQDYTQDLKEAQAQLIQTEKMSSLGQMVAGIAHEINNPVNFIYGNLSHIEEYSDTLLGLIELYQKEYPKVNNELAEQIEDSDLEFMREDLPAILHSMRMGSERIRQIVLSLRNFSRLDDSSQKAVDLHEGIDSTLILLNNRIKKEIEIVKDYGELPPVPCYPAQLNQVFMNLLSNAIDALSDNKSNPQKQIKIHTEASEDSAKITIADNGVGIPETIRSKLFDPFFTTKPIGKGTGLGLAISYKIMEKHDGKIQVDSTPGEGTAFTLILPLHPNRSGKPVSGKA</sequence>
<dbReference type="Gene3D" id="6.10.340.10">
    <property type="match status" value="1"/>
</dbReference>
<keyword evidence="9" id="KW-1133">Transmembrane helix</keyword>
<evidence type="ECO:0000256" key="3">
    <source>
        <dbReference type="ARBA" id="ARBA00012438"/>
    </source>
</evidence>
<keyword evidence="4" id="KW-0597">Phosphoprotein</keyword>